<evidence type="ECO:0000313" key="1">
    <source>
        <dbReference type="EMBL" id="TDF83602.1"/>
    </source>
</evidence>
<dbReference type="EMBL" id="SMRU01000049">
    <property type="protein sequence ID" value="TDF87885.1"/>
    <property type="molecule type" value="Genomic_DNA"/>
</dbReference>
<dbReference type="AlphaFoldDB" id="A0A4R5K265"/>
<comment type="caution">
    <text evidence="1">The sequence shown here is derived from an EMBL/GenBank/DDBJ whole genome shotgun (WGS) entry which is preliminary data.</text>
</comment>
<proteinExistence type="predicted"/>
<gene>
    <name evidence="2" type="ORF">E1809_24530</name>
    <name evidence="1" type="ORF">E1809_26175</name>
</gene>
<evidence type="ECO:0000313" key="3">
    <source>
        <dbReference type="Proteomes" id="UP000295511"/>
    </source>
</evidence>
<accession>A0A4R5K265</accession>
<evidence type="ECO:0000313" key="2">
    <source>
        <dbReference type="EMBL" id="TDF87885.1"/>
    </source>
</evidence>
<dbReference type="EMBL" id="SMRU01000082">
    <property type="protein sequence ID" value="TDF83602.1"/>
    <property type="molecule type" value="Genomic_DNA"/>
</dbReference>
<name>A0A4R5K265_9MICC</name>
<organism evidence="1 3">
    <name type="scientific">Arthrobacter terricola</name>
    <dbReference type="NCBI Taxonomy" id="2547396"/>
    <lineage>
        <taxon>Bacteria</taxon>
        <taxon>Bacillati</taxon>
        <taxon>Actinomycetota</taxon>
        <taxon>Actinomycetes</taxon>
        <taxon>Micrococcales</taxon>
        <taxon>Micrococcaceae</taxon>
        <taxon>Arthrobacter</taxon>
    </lineage>
</organism>
<protein>
    <submittedName>
        <fullName evidence="1">Site-specific integrase</fullName>
    </submittedName>
</protein>
<dbReference type="RefSeq" id="WP_205754322.1">
    <property type="nucleotide sequence ID" value="NZ_SMRU01000049.1"/>
</dbReference>
<dbReference type="Proteomes" id="UP000295511">
    <property type="component" value="Unassembled WGS sequence"/>
</dbReference>
<feature type="non-terminal residue" evidence="1">
    <location>
        <position position="65"/>
    </location>
</feature>
<keyword evidence="3" id="KW-1185">Reference proteome</keyword>
<reference evidence="1 3" key="1">
    <citation type="submission" date="2019-03" db="EMBL/GenBank/DDBJ databases">
        <title>Whole genome sequence of Arthrobacter sp JH1-1.</title>
        <authorList>
            <person name="Trinh H.N."/>
        </authorList>
    </citation>
    <scope>NUCLEOTIDE SEQUENCE [LARGE SCALE GENOMIC DNA]</scope>
    <source>
        <strain evidence="1 3">JH1-1</strain>
    </source>
</reference>
<sequence>MILHSFSSVEWEAWGLSGRPLIRDDMPVLIDEDLCFEDAEGPRPTVAMNQWLRELPVSGAPSPKT</sequence>